<feature type="compositionally biased region" description="Acidic residues" evidence="6">
    <location>
        <begin position="214"/>
        <end position="224"/>
    </location>
</feature>
<evidence type="ECO:0000259" key="7">
    <source>
        <dbReference type="Pfam" id="PF05028"/>
    </source>
</evidence>
<feature type="binding site" evidence="5">
    <location>
        <position position="623"/>
    </location>
    <ligand>
        <name>substrate</name>
    </ligand>
</feature>
<dbReference type="GO" id="GO:0004649">
    <property type="term" value="F:poly(ADP-ribose) glycohydrolase activity"/>
    <property type="evidence" value="ECO:0007669"/>
    <property type="project" value="UniProtKB-EC"/>
</dbReference>
<evidence type="ECO:0000256" key="5">
    <source>
        <dbReference type="PIRSR" id="PIRSR607724-2"/>
    </source>
</evidence>
<feature type="active site" evidence="4">
    <location>
        <position position="625"/>
    </location>
</feature>
<sequence>MSKATSSDDNAAYEEYIGEGEAHHKPPLSKKMKMAPRPPPVPLEEDPKSVDVFASSQPGSEESIGGGGGGGGSDYETCKETFDEEEEEEKKADEVVMDSQKDNAFDSDSDGSMEIDEPSDHSSVHTARDKEEEEESDADDDRIMDKMTKELIGEKGTTAIITKETTISKTEYVSYSTRFVPRNQVDENLDREEDEEEEDVNRNKKPQKAKEEVMEKEEEEEETNEIEKSIEDFQIDSLHSKTIASASSPSGESTSRKRSSDATVEQMQLDAAEVVEDMDFSDSSTGQGSSKQFQLTEEEAKFLESPQKAPKKLDASILEYRQKMDRLLSEFYEKDLVFQPDYKRVDGKVHYRYCDVQGQTPQDFKRLTQDYTLRYKYPPTRMNQVWQTITPMGHPNERYVFQKFWLNQYLKDHRHGSTSFQMFSGLIHTQMDLREYVHFSALWAYFKHVERETSQKEALEQFANVVRLALSAEELLPKCIYTLTGAVQSATFNHRQCAAIVARMFFTKGYSTKSGASSRENNELPNFLRIMSSADPIAIEKLKFIFNYTQRMSLDPPEGIVSFRRIMHPPDTTNKMWTERRMCALPEVNISETMFIEETACCTQIDFANARLGGGVLTSGSVQEEIRFLMCPEMMVSQWLFPRSMADNEAFSIVGAMAFSSYSGYANTLKWMPLEEKNAHQNQSVIRDEYNRLRVETLAIDATEYPTGSQRFVLSEQLSLTAIRREAHKAFNGFTGQKARFDNIPIVTGWWGCGAFRGNKAVKCEFFDFGILERNTVI</sequence>
<dbReference type="GO" id="GO:0009225">
    <property type="term" value="P:nucleotide-sugar metabolic process"/>
    <property type="evidence" value="ECO:0007669"/>
    <property type="project" value="TreeGrafter"/>
</dbReference>
<dbReference type="GO" id="GO:0005737">
    <property type="term" value="C:cytoplasm"/>
    <property type="evidence" value="ECO:0007669"/>
    <property type="project" value="TreeGrafter"/>
</dbReference>
<accession>A0A1I7TPC4</accession>
<dbReference type="PANTHER" id="PTHR12837:SF15">
    <property type="entry name" value="POLY(ADP-RIBOSE) GLYCOHYDROLASE"/>
    <property type="match status" value="1"/>
</dbReference>
<feature type="compositionally biased region" description="Acidic residues" evidence="6">
    <location>
        <begin position="131"/>
        <end position="140"/>
    </location>
</feature>
<feature type="compositionally biased region" description="Acidic residues" evidence="6">
    <location>
        <begin position="105"/>
        <end position="117"/>
    </location>
</feature>
<keyword evidence="3" id="KW-0378">Hydrolase</keyword>
<organism evidence="9 10">
    <name type="scientific">Caenorhabditis tropicalis</name>
    <dbReference type="NCBI Taxonomy" id="1561998"/>
    <lineage>
        <taxon>Eukaryota</taxon>
        <taxon>Metazoa</taxon>
        <taxon>Ecdysozoa</taxon>
        <taxon>Nematoda</taxon>
        <taxon>Chromadorea</taxon>
        <taxon>Rhabditida</taxon>
        <taxon>Rhabditina</taxon>
        <taxon>Rhabditomorpha</taxon>
        <taxon>Rhabditoidea</taxon>
        <taxon>Rhabditidae</taxon>
        <taxon>Peloderinae</taxon>
        <taxon>Caenorhabditis</taxon>
    </lineage>
</organism>
<feature type="domain" description="PARG helical" evidence="8">
    <location>
        <begin position="462"/>
        <end position="565"/>
    </location>
</feature>
<feature type="compositionally biased region" description="Gly residues" evidence="6">
    <location>
        <begin position="64"/>
        <end position="73"/>
    </location>
</feature>
<keyword evidence="9" id="KW-1185">Reference proteome</keyword>
<feature type="compositionally biased region" description="Basic and acidic residues" evidence="6">
    <location>
        <begin position="118"/>
        <end position="130"/>
    </location>
</feature>
<dbReference type="eggNOG" id="KOG2064">
    <property type="taxonomic scope" value="Eukaryota"/>
</dbReference>
<dbReference type="AlphaFoldDB" id="A0A1I7TPC4"/>
<dbReference type="GO" id="GO:0005634">
    <property type="term" value="C:nucleus"/>
    <property type="evidence" value="ECO:0007669"/>
    <property type="project" value="TreeGrafter"/>
</dbReference>
<comment type="similarity">
    <text evidence="1">Belongs to the poly(ADP-ribose) glycohydrolase family.</text>
</comment>
<feature type="active site" evidence="4">
    <location>
        <position position="606"/>
    </location>
</feature>
<dbReference type="InterPro" id="IPR048362">
    <property type="entry name" value="PARG_helical"/>
</dbReference>
<dbReference type="Pfam" id="PF05028">
    <property type="entry name" value="PARG_cat_C"/>
    <property type="match status" value="1"/>
</dbReference>
<feature type="binding site" evidence="5">
    <location>
        <position position="665"/>
    </location>
    <ligand>
        <name>substrate</name>
    </ligand>
</feature>
<dbReference type="STRING" id="1561998.A0A1I7TPC4"/>
<feature type="compositionally biased region" description="Basic and acidic residues" evidence="6">
    <location>
        <begin position="141"/>
        <end position="150"/>
    </location>
</feature>
<dbReference type="GO" id="GO:0005975">
    <property type="term" value="P:carbohydrate metabolic process"/>
    <property type="evidence" value="ECO:0007669"/>
    <property type="project" value="InterPro"/>
</dbReference>
<feature type="region of interest" description="Disordered" evidence="6">
    <location>
        <begin position="1"/>
        <end position="150"/>
    </location>
</feature>
<proteinExistence type="inferred from homology"/>
<evidence type="ECO:0000313" key="9">
    <source>
        <dbReference type="Proteomes" id="UP000095282"/>
    </source>
</evidence>
<dbReference type="WBParaSite" id="Csp11.Scaffold629.g10440.t1">
    <property type="protein sequence ID" value="Csp11.Scaffold629.g10440.t1"/>
    <property type="gene ID" value="Csp11.Scaffold629.g10440"/>
</dbReference>
<dbReference type="InterPro" id="IPR007724">
    <property type="entry name" value="Poly_GlycHdrlase"/>
</dbReference>
<feature type="active site" evidence="4">
    <location>
        <position position="624"/>
    </location>
</feature>
<feature type="binding site" evidence="5">
    <location>
        <position position="609"/>
    </location>
    <ligand>
        <name>substrate</name>
    </ligand>
</feature>
<feature type="region of interest" description="Disordered" evidence="6">
    <location>
        <begin position="176"/>
        <end position="265"/>
    </location>
</feature>
<name>A0A1I7TPC4_9PELO</name>
<evidence type="ECO:0000256" key="3">
    <source>
        <dbReference type="ARBA" id="ARBA00022801"/>
    </source>
</evidence>
<dbReference type="InterPro" id="IPR046372">
    <property type="entry name" value="PARG_cat_C"/>
</dbReference>
<feature type="compositionally biased region" description="Basic and acidic residues" evidence="6">
    <location>
        <begin position="89"/>
        <end position="104"/>
    </location>
</feature>
<feature type="compositionally biased region" description="Acidic residues" evidence="6">
    <location>
        <begin position="187"/>
        <end position="199"/>
    </location>
</feature>
<dbReference type="GO" id="GO:1990966">
    <property type="term" value="P:ATP generation from poly-ADP-D-ribose"/>
    <property type="evidence" value="ECO:0007669"/>
    <property type="project" value="TreeGrafter"/>
</dbReference>
<evidence type="ECO:0000256" key="2">
    <source>
        <dbReference type="ARBA" id="ARBA00012255"/>
    </source>
</evidence>
<protein>
    <recommendedName>
        <fullName evidence="2">poly(ADP-ribose) glycohydrolase</fullName>
        <ecNumber evidence="2">3.2.1.143</ecNumber>
    </recommendedName>
</protein>
<dbReference type="PANTHER" id="PTHR12837">
    <property type="entry name" value="POLY ADP-RIBOSE GLYCOHYDROLASE"/>
    <property type="match status" value="1"/>
</dbReference>
<reference evidence="10" key="1">
    <citation type="submission" date="2016-11" db="UniProtKB">
        <authorList>
            <consortium name="WormBaseParasite"/>
        </authorList>
    </citation>
    <scope>IDENTIFICATION</scope>
</reference>
<dbReference type="EC" id="3.2.1.143" evidence="2"/>
<feature type="domain" description="PARG catalytic Macro" evidence="7">
    <location>
        <begin position="582"/>
        <end position="764"/>
    </location>
</feature>
<feature type="compositionally biased region" description="Basic residues" evidence="6">
    <location>
        <begin position="25"/>
        <end position="34"/>
    </location>
</feature>
<evidence type="ECO:0000256" key="1">
    <source>
        <dbReference type="ARBA" id="ARBA00009545"/>
    </source>
</evidence>
<dbReference type="Pfam" id="PF20811">
    <property type="entry name" value="PARG_cat_N"/>
    <property type="match status" value="1"/>
</dbReference>
<dbReference type="Proteomes" id="UP000095282">
    <property type="component" value="Unplaced"/>
</dbReference>
<evidence type="ECO:0000313" key="10">
    <source>
        <dbReference type="WBParaSite" id="Csp11.Scaffold629.g10440.t1"/>
    </source>
</evidence>
<evidence type="ECO:0000256" key="4">
    <source>
        <dbReference type="PIRSR" id="PIRSR607724-1"/>
    </source>
</evidence>
<evidence type="ECO:0000256" key="6">
    <source>
        <dbReference type="SAM" id="MobiDB-lite"/>
    </source>
</evidence>
<evidence type="ECO:0000259" key="8">
    <source>
        <dbReference type="Pfam" id="PF20811"/>
    </source>
</evidence>
<dbReference type="GO" id="GO:0006282">
    <property type="term" value="P:regulation of DNA repair"/>
    <property type="evidence" value="ECO:0007669"/>
    <property type="project" value="InterPro"/>
</dbReference>